<keyword evidence="1" id="KW-0472">Membrane</keyword>
<sequence length="702" mass="70205">MTATPLFAHPNGLRQRGGTAIAMMLMLIGLLGMLGLIEVGYLYWAKRDTQKVADLAALAGAQQLQLCVTAGNADNRAARGNAVTENSFSGTLTITCGTWDPIANAGITDAFSPVANGVAANAVKVIASRSVLPFFGATALPNVSTEAVASGLPPVAAFSVGTTLLSVNGAATLPQFLQSIGLNAGGTSLVGYQGLANVTITPAGLLKQLGVTVPANIGVGDLNILLAAQLQAHALIDVLNAIVTLAGQQALTSANISLINAITAQLGNIPLNVVLGSTTNSPGGLFAQIVAPDGAAQSALNAQVNALQLLNTAIGVATGQHAIQNTTNLNLGLLNINAVTSVIEPPSMGVGGVGTTAYTAQVRTFIHITTPNPASVPLLGGVINLYVNLPIAIDLVDAQAKLTGLCDTTDSTGQSQATIAVTSSILKACVGNITQANAFSTAAGCDQIPGANTPLKLLGLSAAGINLLSLNTSFATNPLPANGTGTLIAGQTAIIPGGGNPLAIGTTVNNLVTALTTALIANTGTQPPANPSTAATQTATDLWNGTNKSLSYPARAQQALDEVQTASQGLQGLLGNVTGSVLDLLGNTVQLNVPGLLGDVGSLLNSVGNTLSGVLNNLGCALGSQTACIGVISGAMSGGGAGANSNAFLGLLSFLTQALQGPLDQIGSLILTPVLQNTLGLDLGQTTVDLQSLQCHRVQLVY</sequence>
<keyword evidence="1" id="KW-1133">Transmembrane helix</keyword>
<proteinExistence type="predicted"/>
<reference evidence="3 4" key="1">
    <citation type="submission" date="2018-07" db="EMBL/GenBank/DDBJ databases">
        <title>Dyella tabacisoli L4-6T, whole genome shotgun sequence.</title>
        <authorList>
            <person name="Zhou X.-K."/>
            <person name="Li W.-J."/>
            <person name="Duan Y.-Q."/>
        </authorList>
    </citation>
    <scope>NUCLEOTIDE SEQUENCE [LARGE SCALE GENOMIC DNA]</scope>
    <source>
        <strain evidence="3 4">L4-6</strain>
    </source>
</reference>
<organism evidence="3 4">
    <name type="scientific">Dyella tabacisoli</name>
    <dbReference type="NCBI Taxonomy" id="2282381"/>
    <lineage>
        <taxon>Bacteria</taxon>
        <taxon>Pseudomonadati</taxon>
        <taxon>Pseudomonadota</taxon>
        <taxon>Gammaproteobacteria</taxon>
        <taxon>Lysobacterales</taxon>
        <taxon>Rhodanobacteraceae</taxon>
        <taxon>Dyella</taxon>
    </lineage>
</organism>
<accession>A0A369ULV5</accession>
<feature type="domain" description="DUF2134" evidence="2">
    <location>
        <begin position="59"/>
        <end position="149"/>
    </location>
</feature>
<evidence type="ECO:0000313" key="3">
    <source>
        <dbReference type="EMBL" id="RDD81323.1"/>
    </source>
</evidence>
<keyword evidence="4" id="KW-1185">Reference proteome</keyword>
<dbReference type="EMBL" id="QQAH01000011">
    <property type="protein sequence ID" value="RDD81323.1"/>
    <property type="molecule type" value="Genomic_DNA"/>
</dbReference>
<dbReference type="RefSeq" id="WP_114846037.1">
    <property type="nucleotide sequence ID" value="NZ_JBHSPE010000020.1"/>
</dbReference>
<evidence type="ECO:0000259" key="2">
    <source>
        <dbReference type="Pfam" id="PF09977"/>
    </source>
</evidence>
<dbReference type="Pfam" id="PF09977">
    <property type="entry name" value="Tad_C"/>
    <property type="match status" value="1"/>
</dbReference>
<evidence type="ECO:0000256" key="1">
    <source>
        <dbReference type="SAM" id="Phobius"/>
    </source>
</evidence>
<feature type="transmembrane region" description="Helical" evidence="1">
    <location>
        <begin position="21"/>
        <end position="44"/>
    </location>
</feature>
<gene>
    <name evidence="3" type="ORF">DVJ77_13610</name>
</gene>
<dbReference type="Proteomes" id="UP000253782">
    <property type="component" value="Unassembled WGS sequence"/>
</dbReference>
<dbReference type="AlphaFoldDB" id="A0A369ULV5"/>
<dbReference type="InterPro" id="IPR018705">
    <property type="entry name" value="DUF2134_membrane"/>
</dbReference>
<evidence type="ECO:0000313" key="4">
    <source>
        <dbReference type="Proteomes" id="UP000253782"/>
    </source>
</evidence>
<name>A0A369ULV5_9GAMM</name>
<keyword evidence="1" id="KW-0812">Transmembrane</keyword>
<dbReference type="OrthoDB" id="5720484at2"/>
<comment type="caution">
    <text evidence="3">The sequence shown here is derived from an EMBL/GenBank/DDBJ whole genome shotgun (WGS) entry which is preliminary data.</text>
</comment>
<protein>
    <recommendedName>
        <fullName evidence="2">DUF2134 domain-containing protein</fullName>
    </recommendedName>
</protein>